<dbReference type="RefSeq" id="WP_225237837.1">
    <property type="nucleotide sequence ID" value="NZ_JAHYBX010000001.1"/>
</dbReference>
<protein>
    <submittedName>
        <fullName evidence="1">Uncharacterized protein</fullName>
    </submittedName>
</protein>
<organism evidence="1 2">
    <name type="scientific">Massilia hydrophila</name>
    <dbReference type="NCBI Taxonomy" id="3044279"/>
    <lineage>
        <taxon>Bacteria</taxon>
        <taxon>Pseudomonadati</taxon>
        <taxon>Pseudomonadota</taxon>
        <taxon>Betaproteobacteria</taxon>
        <taxon>Burkholderiales</taxon>
        <taxon>Oxalobacteraceae</taxon>
        <taxon>Telluria group</taxon>
        <taxon>Massilia</taxon>
    </lineage>
</organism>
<dbReference type="EMBL" id="JAHYBX010000001">
    <property type="protein sequence ID" value="MCA1855496.1"/>
    <property type="molecule type" value="Genomic_DNA"/>
</dbReference>
<accession>A0ABS7Y731</accession>
<keyword evidence="2" id="KW-1185">Reference proteome</keyword>
<gene>
    <name evidence="1" type="ORF">LE190_06090</name>
</gene>
<evidence type="ECO:0000313" key="1">
    <source>
        <dbReference type="EMBL" id="MCA1855496.1"/>
    </source>
</evidence>
<dbReference type="Proteomes" id="UP001198602">
    <property type="component" value="Unassembled WGS sequence"/>
</dbReference>
<sequence length="289" mass="31372">MGTAFNGSTEAKSALVGRLAAHAEAKRLVPGAFRWSGEQGSLVGCLLENPDPACWETELGLPQWLALVADKLAEGSGSPESAAALGARLLQAIHPGADLEPVGSRFILQLLADLQTRLSAPAGTAAQALAEVEQLHRRVAAGEQVPAPQWRAARRAATAATDELKADDEQALALLKCVETAAWNPASSPVVVYDTLRTWVEARTLIASIDAGWRSDYEPTLRAHLQEMFDTYIKDNPELQKTKTVFDFLEEHYPDDARMIRVKNQVDRDAHKDAYPYAADLLIDLLKAA</sequence>
<evidence type="ECO:0000313" key="2">
    <source>
        <dbReference type="Proteomes" id="UP001198602"/>
    </source>
</evidence>
<name>A0ABS7Y731_9BURK</name>
<reference evidence="1 2" key="1">
    <citation type="submission" date="2021-07" db="EMBL/GenBank/DDBJ databases">
        <title>Characterization of Violacein-producing bacteria and related species.</title>
        <authorList>
            <person name="Wilson H.S."/>
            <person name="De Leon M.E."/>
        </authorList>
    </citation>
    <scope>NUCLEOTIDE SEQUENCE [LARGE SCALE GENOMIC DNA]</scope>
    <source>
        <strain evidence="1 2">HSC-2F05</strain>
    </source>
</reference>
<comment type="caution">
    <text evidence="1">The sequence shown here is derived from an EMBL/GenBank/DDBJ whole genome shotgun (WGS) entry which is preliminary data.</text>
</comment>
<proteinExistence type="predicted"/>